<evidence type="ECO:0000256" key="2">
    <source>
        <dbReference type="SAM" id="SignalP"/>
    </source>
</evidence>
<gene>
    <name evidence="3" type="ORF">FN846DRAFT_954921</name>
</gene>
<organism evidence="3 4">
    <name type="scientific">Sphaerosporella brunnea</name>
    <dbReference type="NCBI Taxonomy" id="1250544"/>
    <lineage>
        <taxon>Eukaryota</taxon>
        <taxon>Fungi</taxon>
        <taxon>Dikarya</taxon>
        <taxon>Ascomycota</taxon>
        <taxon>Pezizomycotina</taxon>
        <taxon>Pezizomycetes</taxon>
        <taxon>Pezizales</taxon>
        <taxon>Pyronemataceae</taxon>
        <taxon>Sphaerosporella</taxon>
    </lineage>
</organism>
<name>A0A5J5EUF8_9PEZI</name>
<dbReference type="Proteomes" id="UP000326924">
    <property type="component" value="Unassembled WGS sequence"/>
</dbReference>
<sequence length="121" mass="13177">MTRNPKICVILLFLSRHSRSVRSPDSIAIKSKQKDPHSKPEAARGDKPGSERLIETSPWRAAIGTTTRTTEGGFQRCGCSGKQNTPTPNKTPKNTVNVQVKDVAKPHSTNATFVVSHLATD</sequence>
<evidence type="ECO:0008006" key="5">
    <source>
        <dbReference type="Google" id="ProtNLM"/>
    </source>
</evidence>
<dbReference type="AlphaFoldDB" id="A0A5J5EUF8"/>
<protein>
    <recommendedName>
        <fullName evidence="5">Secreted protein</fullName>
    </recommendedName>
</protein>
<keyword evidence="4" id="KW-1185">Reference proteome</keyword>
<feature type="region of interest" description="Disordered" evidence="1">
    <location>
        <begin position="19"/>
        <end position="94"/>
    </location>
</feature>
<feature type="chain" id="PRO_5023862616" description="Secreted protein" evidence="2">
    <location>
        <begin position="21"/>
        <end position="121"/>
    </location>
</feature>
<evidence type="ECO:0000313" key="4">
    <source>
        <dbReference type="Proteomes" id="UP000326924"/>
    </source>
</evidence>
<reference evidence="3 4" key="1">
    <citation type="submission" date="2019-09" db="EMBL/GenBank/DDBJ databases">
        <title>Draft genome of the ectomycorrhizal ascomycete Sphaerosporella brunnea.</title>
        <authorList>
            <consortium name="DOE Joint Genome Institute"/>
            <person name="Benucci G.M."/>
            <person name="Marozzi G."/>
            <person name="Antonielli L."/>
            <person name="Sanchez S."/>
            <person name="Marco P."/>
            <person name="Wang X."/>
            <person name="Falini L.B."/>
            <person name="Barry K."/>
            <person name="Haridas S."/>
            <person name="Lipzen A."/>
            <person name="Labutti K."/>
            <person name="Grigoriev I.V."/>
            <person name="Murat C."/>
            <person name="Martin F."/>
            <person name="Albertini E."/>
            <person name="Donnini D."/>
            <person name="Bonito G."/>
        </authorList>
    </citation>
    <scope>NUCLEOTIDE SEQUENCE [LARGE SCALE GENOMIC DNA]</scope>
    <source>
        <strain evidence="3 4">Sb_GMNB300</strain>
    </source>
</reference>
<proteinExistence type="predicted"/>
<feature type="compositionally biased region" description="Basic and acidic residues" evidence="1">
    <location>
        <begin position="32"/>
        <end position="54"/>
    </location>
</feature>
<feature type="signal peptide" evidence="2">
    <location>
        <begin position="1"/>
        <end position="20"/>
    </location>
</feature>
<dbReference type="EMBL" id="VXIS01000125">
    <property type="protein sequence ID" value="KAA8902912.1"/>
    <property type="molecule type" value="Genomic_DNA"/>
</dbReference>
<accession>A0A5J5EUF8</accession>
<comment type="caution">
    <text evidence="3">The sequence shown here is derived from an EMBL/GenBank/DDBJ whole genome shotgun (WGS) entry which is preliminary data.</text>
</comment>
<keyword evidence="2" id="KW-0732">Signal</keyword>
<dbReference type="InParanoid" id="A0A5J5EUF8"/>
<feature type="compositionally biased region" description="Low complexity" evidence="1">
    <location>
        <begin position="84"/>
        <end position="94"/>
    </location>
</feature>
<evidence type="ECO:0000256" key="1">
    <source>
        <dbReference type="SAM" id="MobiDB-lite"/>
    </source>
</evidence>
<evidence type="ECO:0000313" key="3">
    <source>
        <dbReference type="EMBL" id="KAA8902912.1"/>
    </source>
</evidence>